<feature type="domain" description="Putative Na+/H+ antiporter N-terminal" evidence="8">
    <location>
        <begin position="2"/>
        <end position="85"/>
    </location>
</feature>
<protein>
    <recommendedName>
        <fullName evidence="10">Sodium:proton antiporter</fullName>
    </recommendedName>
</protein>
<dbReference type="Pfam" id="PF13726">
    <property type="entry name" value="Na_H_antiport_2"/>
    <property type="match status" value="1"/>
</dbReference>
<sequence>MNAVVMGVIAMLILSLARMNVILSIFIGTIIAGLSGGMALTTTLEAFTEGMGNSAGIAMSYALLGAFAAALSYSGVPGLLAEKLAGTLRNNSRKTKGILLLSILLMAIASQNIIPVHIAFIPILIPPLLATFSQLQLDRRIISSALVFGLCGTYLVVPFGFGNIYLNQILAGNLETNGLTINHRLLPLVMAIPVSGMLVGLLFALFVTYRKKRTYDIIDTTPNVSTNHPACGHYKMVLGIITVALLVQIVTESIMLGALSGFLLLLLAGVVHWQKADSVFIDGIKMMAFAGFVMMAASGFGEVLRHTGDIPELVLLTQELFSDSKAIAALVMLLVGLLITMGIGSSFSTIPIIATIFVPLSLQLGFSPIATAVLLGTAGALGDAGSPASESAIGPTMGLNMDGQHDHIRDTVIPTFLHFNIPMVLFGWAAAMLL</sequence>
<evidence type="ECO:0000256" key="4">
    <source>
        <dbReference type="ARBA" id="ARBA00022989"/>
    </source>
</evidence>
<evidence type="ECO:0000313" key="9">
    <source>
        <dbReference type="EMBL" id="PJE80069.1"/>
    </source>
</evidence>
<evidence type="ECO:0000259" key="8">
    <source>
        <dbReference type="Pfam" id="PF13726"/>
    </source>
</evidence>
<feature type="transmembrane region" description="Helical" evidence="6">
    <location>
        <begin position="144"/>
        <end position="165"/>
    </location>
</feature>
<gene>
    <name evidence="9" type="ORF">CI610_00926</name>
</gene>
<evidence type="ECO:0000256" key="2">
    <source>
        <dbReference type="ARBA" id="ARBA00022475"/>
    </source>
</evidence>
<name>A0A2H9TA48_9ZZZZ</name>
<feature type="transmembrane region" description="Helical" evidence="6">
    <location>
        <begin position="97"/>
        <end position="114"/>
    </location>
</feature>
<reference evidence="9" key="1">
    <citation type="journal article" date="2017" name="Appl. Environ. Microbiol.">
        <title>Molecular characterization of an Endozoicomonas-like organism causing infection in king scallop Pecten maximus L.</title>
        <authorList>
            <person name="Cano I."/>
            <person name="van Aerle R."/>
            <person name="Ross S."/>
            <person name="Verner-Jeffreys D.W."/>
            <person name="Paley R.K."/>
            <person name="Rimmer G."/>
            <person name="Ryder D."/>
            <person name="Hooper P."/>
            <person name="Stone D."/>
            <person name="Feist S.W."/>
        </authorList>
    </citation>
    <scope>NUCLEOTIDE SEQUENCE</scope>
</reference>
<accession>A0A2H9TA48</accession>
<dbReference type="PANTHER" id="PTHR37821">
    <property type="entry name" value="AMINO ACID TRANSPORTER YUIF-RELATED"/>
    <property type="match status" value="1"/>
</dbReference>
<feature type="transmembrane region" description="Helical" evidence="6">
    <location>
        <begin position="256"/>
        <end position="274"/>
    </location>
</feature>
<keyword evidence="3 6" id="KW-0812">Transmembrane</keyword>
<dbReference type="GO" id="GO:0005886">
    <property type="term" value="C:plasma membrane"/>
    <property type="evidence" value="ECO:0007669"/>
    <property type="project" value="UniProtKB-SubCell"/>
</dbReference>
<feature type="transmembrane region" description="Helical" evidence="6">
    <location>
        <begin position="21"/>
        <end position="44"/>
    </location>
</feature>
<evidence type="ECO:0008006" key="10">
    <source>
        <dbReference type="Google" id="ProtNLM"/>
    </source>
</evidence>
<keyword evidence="4 6" id="KW-1133">Transmembrane helix</keyword>
<dbReference type="EMBL" id="NSIT01000033">
    <property type="protein sequence ID" value="PJE80069.1"/>
    <property type="molecule type" value="Genomic_DNA"/>
</dbReference>
<dbReference type="InterPro" id="IPR018461">
    <property type="entry name" value="Na/H_Antiport_NhaC-like_C"/>
</dbReference>
<feature type="transmembrane region" description="Helical" evidence="6">
    <location>
        <begin position="326"/>
        <end position="344"/>
    </location>
</feature>
<dbReference type="PANTHER" id="PTHR37821:SF1">
    <property type="entry name" value="AMINO ACID TRANSPORTER YUIF-RELATED"/>
    <property type="match status" value="1"/>
</dbReference>
<comment type="subcellular location">
    <subcellularLocation>
        <location evidence="1">Cell membrane</location>
        <topology evidence="1">Multi-pass membrane protein</topology>
    </subcellularLocation>
</comment>
<keyword evidence="5 6" id="KW-0472">Membrane</keyword>
<feature type="domain" description="Na+/H+ antiporter NhaC-like C-terminal" evidence="7">
    <location>
        <begin position="146"/>
        <end position="428"/>
    </location>
</feature>
<evidence type="ECO:0000256" key="1">
    <source>
        <dbReference type="ARBA" id="ARBA00004651"/>
    </source>
</evidence>
<comment type="caution">
    <text evidence="9">The sequence shown here is derived from an EMBL/GenBank/DDBJ whole genome shotgun (WGS) entry which is preliminary data.</text>
</comment>
<organism evidence="9">
    <name type="scientific">invertebrate metagenome</name>
    <dbReference type="NCBI Taxonomy" id="1711999"/>
    <lineage>
        <taxon>unclassified sequences</taxon>
        <taxon>metagenomes</taxon>
        <taxon>organismal metagenomes</taxon>
    </lineage>
</organism>
<feature type="transmembrane region" description="Helical" evidence="6">
    <location>
        <begin position="185"/>
        <end position="209"/>
    </location>
</feature>
<dbReference type="InterPro" id="IPR032813">
    <property type="entry name" value="Na_H_antiport_N"/>
</dbReference>
<evidence type="ECO:0000259" key="7">
    <source>
        <dbReference type="Pfam" id="PF03553"/>
    </source>
</evidence>
<evidence type="ECO:0000256" key="6">
    <source>
        <dbReference type="SAM" id="Phobius"/>
    </source>
</evidence>
<evidence type="ECO:0000256" key="5">
    <source>
        <dbReference type="ARBA" id="ARBA00023136"/>
    </source>
</evidence>
<proteinExistence type="predicted"/>
<feature type="transmembrane region" description="Helical" evidence="6">
    <location>
        <begin position="411"/>
        <end position="433"/>
    </location>
</feature>
<feature type="transmembrane region" description="Helical" evidence="6">
    <location>
        <begin position="286"/>
        <end position="306"/>
    </location>
</feature>
<feature type="transmembrane region" description="Helical" evidence="6">
    <location>
        <begin position="356"/>
        <end position="381"/>
    </location>
</feature>
<keyword evidence="2" id="KW-1003">Cell membrane</keyword>
<dbReference type="AlphaFoldDB" id="A0A2H9TA48"/>
<evidence type="ECO:0000256" key="3">
    <source>
        <dbReference type="ARBA" id="ARBA00022692"/>
    </source>
</evidence>
<dbReference type="InterPro" id="IPR052576">
    <property type="entry name" value="AA_Transporter-Related"/>
</dbReference>
<dbReference type="Pfam" id="PF03553">
    <property type="entry name" value="Na_H_antiporter"/>
    <property type="match status" value="1"/>
</dbReference>
<feature type="transmembrane region" description="Helical" evidence="6">
    <location>
        <begin position="56"/>
        <end position="76"/>
    </location>
</feature>